<reference evidence="2 3" key="1">
    <citation type="submission" date="2020-08" db="EMBL/GenBank/DDBJ databases">
        <title>Sequencing the genomes of 1000 actinobacteria strains.</title>
        <authorList>
            <person name="Klenk H.-P."/>
        </authorList>
    </citation>
    <scope>NUCLEOTIDE SEQUENCE [LARGE SCALE GENOMIC DNA]</scope>
    <source>
        <strain evidence="2 3">DSM 45362</strain>
    </source>
</reference>
<name>A0A841BSN3_9ACTN</name>
<comment type="caution">
    <text evidence="2">The sequence shown here is derived from an EMBL/GenBank/DDBJ whole genome shotgun (WGS) entry which is preliminary data.</text>
</comment>
<dbReference type="RefSeq" id="WP_184836704.1">
    <property type="nucleotide sequence ID" value="NZ_JACHMN010000002.1"/>
</dbReference>
<accession>A0A841BSN3</accession>
<keyword evidence="3" id="KW-1185">Reference proteome</keyword>
<evidence type="ECO:0000313" key="2">
    <source>
        <dbReference type="EMBL" id="MBB5869800.1"/>
    </source>
</evidence>
<evidence type="ECO:0000313" key="3">
    <source>
        <dbReference type="Proteomes" id="UP000587527"/>
    </source>
</evidence>
<keyword evidence="1" id="KW-0732">Signal</keyword>
<evidence type="ECO:0008006" key="4">
    <source>
        <dbReference type="Google" id="ProtNLM"/>
    </source>
</evidence>
<proteinExistence type="predicted"/>
<dbReference type="EMBL" id="JACHMN010000002">
    <property type="protein sequence ID" value="MBB5869800.1"/>
    <property type="molecule type" value="Genomic_DNA"/>
</dbReference>
<gene>
    <name evidence="2" type="ORF">F4553_003179</name>
</gene>
<feature type="chain" id="PRO_5038668285" description="Lipoprotein" evidence="1">
    <location>
        <begin position="20"/>
        <end position="163"/>
    </location>
</feature>
<dbReference type="AlphaFoldDB" id="A0A841BSN3"/>
<dbReference type="Proteomes" id="UP000587527">
    <property type="component" value="Unassembled WGS sequence"/>
</dbReference>
<protein>
    <recommendedName>
        <fullName evidence="4">Lipoprotein</fullName>
    </recommendedName>
</protein>
<sequence>MRRALVVVVLGGALLTAAACGTSTDNNATPSASATAAASAPVGRSAKDACDAIDPEKDPNHKAFTDEYGKMIAARVLGDKAATTAAQASAVTALRKLADGVRAVADDTADAEIKKSITEVSTKISASAADTAFFTGPKTIADMEKALTTAYLNWYTPIIAACS</sequence>
<dbReference type="PROSITE" id="PS51257">
    <property type="entry name" value="PROKAR_LIPOPROTEIN"/>
    <property type="match status" value="1"/>
</dbReference>
<organism evidence="2 3">
    <name type="scientific">Allocatelliglobosispora scoriae</name>
    <dbReference type="NCBI Taxonomy" id="643052"/>
    <lineage>
        <taxon>Bacteria</taxon>
        <taxon>Bacillati</taxon>
        <taxon>Actinomycetota</taxon>
        <taxon>Actinomycetes</taxon>
        <taxon>Micromonosporales</taxon>
        <taxon>Micromonosporaceae</taxon>
        <taxon>Allocatelliglobosispora</taxon>
    </lineage>
</organism>
<feature type="signal peptide" evidence="1">
    <location>
        <begin position="1"/>
        <end position="19"/>
    </location>
</feature>
<evidence type="ECO:0000256" key="1">
    <source>
        <dbReference type="SAM" id="SignalP"/>
    </source>
</evidence>